<evidence type="ECO:0000313" key="1">
    <source>
        <dbReference type="EMBL" id="KAK5845255.1"/>
    </source>
</evidence>
<keyword evidence="2" id="KW-1185">Reference proteome</keyword>
<reference evidence="1 2" key="1">
    <citation type="submission" date="2023-03" db="EMBL/GenBank/DDBJ databases">
        <title>WGS of Gossypium arboreum.</title>
        <authorList>
            <person name="Yu D."/>
        </authorList>
    </citation>
    <scope>NUCLEOTIDE SEQUENCE [LARGE SCALE GENOMIC DNA]</scope>
    <source>
        <tissue evidence="1">Leaf</tissue>
    </source>
</reference>
<protein>
    <submittedName>
        <fullName evidence="1">Uncharacterized protein</fullName>
    </submittedName>
</protein>
<comment type="caution">
    <text evidence="1">The sequence shown here is derived from an EMBL/GenBank/DDBJ whole genome shotgun (WGS) entry which is preliminary data.</text>
</comment>
<evidence type="ECO:0000313" key="2">
    <source>
        <dbReference type="Proteomes" id="UP001358586"/>
    </source>
</evidence>
<sequence length="126" mass="14512">MPIWLARVGPHVCVAPTPRLAFPMWPTRLDLISDTPVHHARVGAHTHVAHTTHLGLACIAYTTTLEPPHGPHQNLNIDITKPRFSITYEHSIKINSQTKTLQHQQRIQKSYRRRIELRTLRMLQEP</sequence>
<organism evidence="1 2">
    <name type="scientific">Gossypium arboreum</name>
    <name type="common">Tree cotton</name>
    <name type="synonym">Gossypium nanking</name>
    <dbReference type="NCBI Taxonomy" id="29729"/>
    <lineage>
        <taxon>Eukaryota</taxon>
        <taxon>Viridiplantae</taxon>
        <taxon>Streptophyta</taxon>
        <taxon>Embryophyta</taxon>
        <taxon>Tracheophyta</taxon>
        <taxon>Spermatophyta</taxon>
        <taxon>Magnoliopsida</taxon>
        <taxon>eudicotyledons</taxon>
        <taxon>Gunneridae</taxon>
        <taxon>Pentapetalae</taxon>
        <taxon>rosids</taxon>
        <taxon>malvids</taxon>
        <taxon>Malvales</taxon>
        <taxon>Malvaceae</taxon>
        <taxon>Malvoideae</taxon>
        <taxon>Gossypium</taxon>
    </lineage>
</organism>
<gene>
    <name evidence="1" type="ORF">PVK06_001420</name>
</gene>
<proteinExistence type="predicted"/>
<accession>A0ABR0R179</accession>
<name>A0ABR0R179_GOSAR</name>
<dbReference type="Proteomes" id="UP001358586">
    <property type="component" value="Chromosome 1"/>
</dbReference>
<dbReference type="EMBL" id="JARKNE010000001">
    <property type="protein sequence ID" value="KAK5845255.1"/>
    <property type="molecule type" value="Genomic_DNA"/>
</dbReference>